<dbReference type="GO" id="GO:0008270">
    <property type="term" value="F:zinc ion binding"/>
    <property type="evidence" value="ECO:0007669"/>
    <property type="project" value="UniProtKB-KW"/>
</dbReference>
<keyword evidence="8 15" id="KW-0788">Thiol protease</keyword>
<evidence type="ECO:0000256" key="13">
    <source>
        <dbReference type="ARBA" id="ARBA00038490"/>
    </source>
</evidence>
<reference evidence="18" key="1">
    <citation type="submission" date="2020-06" db="EMBL/GenBank/DDBJ databases">
        <title>Draft genome of Bugula neritina, a colonial animal packing powerful symbionts and potential medicines.</title>
        <authorList>
            <person name="Rayko M."/>
        </authorList>
    </citation>
    <scope>NUCLEOTIDE SEQUENCE [LARGE SCALE GENOMIC DNA]</scope>
    <source>
        <strain evidence="18">Kwan_BN1</strain>
    </source>
</reference>
<dbReference type="Pfam" id="PF02148">
    <property type="entry name" value="zf-UBP"/>
    <property type="match status" value="1"/>
</dbReference>
<dbReference type="PROSITE" id="PS00973">
    <property type="entry name" value="USP_2"/>
    <property type="match status" value="1"/>
</dbReference>
<dbReference type="InterPro" id="IPR018200">
    <property type="entry name" value="USP_CS"/>
</dbReference>
<protein>
    <recommendedName>
        <fullName evidence="15">Ubiquitin carboxyl-terminal hydrolase</fullName>
        <ecNumber evidence="15">3.4.19.12</ecNumber>
    </recommendedName>
</protein>
<organism evidence="18 19">
    <name type="scientific">Bugula neritina</name>
    <name type="common">Brown bryozoan</name>
    <name type="synonym">Sertularia neritina</name>
    <dbReference type="NCBI Taxonomy" id="10212"/>
    <lineage>
        <taxon>Eukaryota</taxon>
        <taxon>Metazoa</taxon>
        <taxon>Spiralia</taxon>
        <taxon>Lophotrochozoa</taxon>
        <taxon>Bryozoa</taxon>
        <taxon>Gymnolaemata</taxon>
        <taxon>Cheilostomatida</taxon>
        <taxon>Flustrina</taxon>
        <taxon>Buguloidea</taxon>
        <taxon>Bugulidae</taxon>
        <taxon>Bugula</taxon>
    </lineage>
</organism>
<keyword evidence="4" id="KW-0479">Metal-binding</keyword>
<evidence type="ECO:0000256" key="15">
    <source>
        <dbReference type="RuleBase" id="RU366025"/>
    </source>
</evidence>
<keyword evidence="12" id="KW-0539">Nucleus</keyword>
<dbReference type="EMBL" id="VXIV02003223">
    <property type="protein sequence ID" value="KAF6019524.1"/>
    <property type="molecule type" value="Genomic_DNA"/>
</dbReference>
<dbReference type="Proteomes" id="UP000593567">
    <property type="component" value="Unassembled WGS sequence"/>
</dbReference>
<evidence type="ECO:0000256" key="10">
    <source>
        <dbReference type="ARBA" id="ARBA00023015"/>
    </source>
</evidence>
<evidence type="ECO:0000313" key="19">
    <source>
        <dbReference type="Proteomes" id="UP000593567"/>
    </source>
</evidence>
<dbReference type="GO" id="GO:0016579">
    <property type="term" value="P:protein deubiquitination"/>
    <property type="evidence" value="ECO:0007669"/>
    <property type="project" value="InterPro"/>
</dbReference>
<keyword evidence="3 15" id="KW-0645">Protease</keyword>
<dbReference type="SUPFAM" id="SSF57850">
    <property type="entry name" value="RING/U-box"/>
    <property type="match status" value="1"/>
</dbReference>
<feature type="domain" description="UBP-type" evidence="17">
    <location>
        <begin position="48"/>
        <end position="147"/>
    </location>
</feature>
<comment type="caution">
    <text evidence="18">The sequence shown here is derived from an EMBL/GenBank/DDBJ whole genome shotgun (WGS) entry which is preliminary data.</text>
</comment>
<dbReference type="GO" id="GO:0005634">
    <property type="term" value="C:nucleus"/>
    <property type="evidence" value="ECO:0007669"/>
    <property type="project" value="UniProtKB-SubCell"/>
</dbReference>
<keyword evidence="10" id="KW-0805">Transcription regulation</keyword>
<evidence type="ECO:0000256" key="7">
    <source>
        <dbReference type="ARBA" id="ARBA00022801"/>
    </source>
</evidence>
<dbReference type="EC" id="3.4.19.12" evidence="15"/>
<evidence type="ECO:0000259" key="17">
    <source>
        <dbReference type="PROSITE" id="PS50271"/>
    </source>
</evidence>
<keyword evidence="19" id="KW-1185">Reference proteome</keyword>
<evidence type="ECO:0000256" key="12">
    <source>
        <dbReference type="ARBA" id="ARBA00023242"/>
    </source>
</evidence>
<dbReference type="PROSITE" id="PS50271">
    <property type="entry name" value="ZF_UBP"/>
    <property type="match status" value="1"/>
</dbReference>
<feature type="domain" description="USP" evidence="16">
    <location>
        <begin position="187"/>
        <end position="504"/>
    </location>
</feature>
<dbReference type="InterPro" id="IPR028889">
    <property type="entry name" value="USP"/>
</dbReference>
<dbReference type="PROSITE" id="PS50235">
    <property type="entry name" value="USP_3"/>
    <property type="match status" value="1"/>
</dbReference>
<keyword evidence="6 15" id="KW-0833">Ubl conjugation pathway</keyword>
<evidence type="ECO:0000256" key="11">
    <source>
        <dbReference type="ARBA" id="ARBA00023163"/>
    </source>
</evidence>
<dbReference type="PANTHER" id="PTHR21646">
    <property type="entry name" value="UBIQUITIN CARBOXYL-TERMINAL HYDROLASE"/>
    <property type="match status" value="1"/>
</dbReference>
<dbReference type="Gene3D" id="3.90.70.10">
    <property type="entry name" value="Cysteine proteinases"/>
    <property type="match status" value="1"/>
</dbReference>
<dbReference type="InterPro" id="IPR050185">
    <property type="entry name" value="Ub_carboxyl-term_hydrolase"/>
</dbReference>
<gene>
    <name evidence="18" type="ORF">EB796_022175</name>
</gene>
<comment type="catalytic activity">
    <reaction evidence="1 15">
        <text>Thiol-dependent hydrolysis of ester, thioester, amide, peptide and isopeptide bonds formed by the C-terminal Gly of ubiquitin (a 76-residue protein attached to proteins as an intracellular targeting signal).</text>
        <dbReference type="EC" id="3.4.19.12"/>
    </reaction>
</comment>
<evidence type="ECO:0000256" key="4">
    <source>
        <dbReference type="ARBA" id="ARBA00022723"/>
    </source>
</evidence>
<dbReference type="GO" id="GO:0006508">
    <property type="term" value="P:proteolysis"/>
    <property type="evidence" value="ECO:0007669"/>
    <property type="project" value="UniProtKB-KW"/>
</dbReference>
<keyword evidence="5 14" id="KW-0863">Zinc-finger</keyword>
<keyword evidence="11" id="KW-0804">Transcription</keyword>
<dbReference type="SMART" id="SM00290">
    <property type="entry name" value="ZnF_UBP"/>
    <property type="match status" value="1"/>
</dbReference>
<dbReference type="InterPro" id="IPR001607">
    <property type="entry name" value="Znf_UBP"/>
</dbReference>
<dbReference type="InterPro" id="IPR013083">
    <property type="entry name" value="Znf_RING/FYVE/PHD"/>
</dbReference>
<dbReference type="GO" id="GO:0004843">
    <property type="term" value="F:cysteine-type deubiquitinase activity"/>
    <property type="evidence" value="ECO:0007669"/>
    <property type="project" value="UniProtKB-UniRule"/>
</dbReference>
<dbReference type="PROSITE" id="PS00972">
    <property type="entry name" value="USP_1"/>
    <property type="match status" value="1"/>
</dbReference>
<evidence type="ECO:0000313" key="18">
    <source>
        <dbReference type="EMBL" id="KAF6019524.1"/>
    </source>
</evidence>
<evidence type="ECO:0000256" key="8">
    <source>
        <dbReference type="ARBA" id="ARBA00022807"/>
    </source>
</evidence>
<evidence type="ECO:0000256" key="1">
    <source>
        <dbReference type="ARBA" id="ARBA00000707"/>
    </source>
</evidence>
<dbReference type="Gene3D" id="3.30.40.10">
    <property type="entry name" value="Zinc/RING finger domain, C3HC4 (zinc finger)"/>
    <property type="match status" value="1"/>
</dbReference>
<dbReference type="Pfam" id="PF00443">
    <property type="entry name" value="UCH"/>
    <property type="match status" value="1"/>
</dbReference>
<dbReference type="InterPro" id="IPR038765">
    <property type="entry name" value="Papain-like_cys_pep_sf"/>
</dbReference>
<dbReference type="InterPro" id="IPR001394">
    <property type="entry name" value="Peptidase_C19_UCH"/>
</dbReference>
<evidence type="ECO:0000259" key="16">
    <source>
        <dbReference type="PROSITE" id="PS50235"/>
    </source>
</evidence>
<evidence type="ECO:0000256" key="2">
    <source>
        <dbReference type="ARBA" id="ARBA00004123"/>
    </source>
</evidence>
<keyword evidence="9" id="KW-0862">Zinc</keyword>
<sequence length="509" mass="58130">MGTKASNKPSSTSSCHHIEALKSSTSLLESYGFLFETFIRSPASDSIKSCDFGAENGGYKESSRKVPPAIKCCECDDSTPRLYACLQCVYFACFEKKHIQEHAKSSKHFLAMDISYGGVYCYRCKDHIYDDDLDKVAGISNNRFFSKLFIVLGLRLIAWTPTDIEIESLHSNPKRRKIENNSSVGLRGLINLGNTCFMSCIVQALTHTPLLRDFFLSDKHNCQMMAETQQCLVCELSRLFQEFYSGSRTPHIPYRLLHLVWTHARHLAGYEQQDAHEFFIAILDLVHQHCKGTNGAASNNSNCCNCIIDQIFTGSLQSDVTCQECHNISTTIDPFWDISLDLVTPEPTSLFDCLKRFTRDEHLGSFAKIKCSQCTVHRESTKRLTMKRLPIVCCFHLKRFEHSIGYHKKIKTLISFTEELDMTPFMSGCKTNDMGECIVTDDQQYRYTLFAVVNHIGNLESGHYINYIKQGQSSWFKCDDHQITKSTIQEVLNSEGYLLFYHKKVLDYE</sequence>
<evidence type="ECO:0000256" key="6">
    <source>
        <dbReference type="ARBA" id="ARBA00022786"/>
    </source>
</evidence>
<dbReference type="AlphaFoldDB" id="A0A7J7J1G9"/>
<evidence type="ECO:0000256" key="9">
    <source>
        <dbReference type="ARBA" id="ARBA00022833"/>
    </source>
</evidence>
<dbReference type="OrthoDB" id="47475at2759"/>
<evidence type="ECO:0000256" key="5">
    <source>
        <dbReference type="ARBA" id="ARBA00022771"/>
    </source>
</evidence>
<comment type="similarity">
    <text evidence="13">Belongs to the peptidase C19 family. UBP8 subfamily.</text>
</comment>
<dbReference type="SUPFAM" id="SSF54001">
    <property type="entry name" value="Cysteine proteinases"/>
    <property type="match status" value="1"/>
</dbReference>
<name>A0A7J7J1G9_BUGNE</name>
<dbReference type="CDD" id="cd02660">
    <property type="entry name" value="Peptidase_C19D"/>
    <property type="match status" value="1"/>
</dbReference>
<comment type="subcellular location">
    <subcellularLocation>
        <location evidence="2">Nucleus</location>
    </subcellularLocation>
</comment>
<evidence type="ECO:0000256" key="14">
    <source>
        <dbReference type="PROSITE-ProRule" id="PRU00502"/>
    </source>
</evidence>
<dbReference type="PANTHER" id="PTHR21646:SF33">
    <property type="entry name" value="UBIQUITIN CARBOXYL-TERMINAL HYDROLASE 22"/>
    <property type="match status" value="1"/>
</dbReference>
<keyword evidence="7 15" id="KW-0378">Hydrolase</keyword>
<accession>A0A7J7J1G9</accession>
<proteinExistence type="inferred from homology"/>
<evidence type="ECO:0000256" key="3">
    <source>
        <dbReference type="ARBA" id="ARBA00022670"/>
    </source>
</evidence>